<dbReference type="GO" id="GO:0016746">
    <property type="term" value="F:acyltransferase activity"/>
    <property type="evidence" value="ECO:0007669"/>
    <property type="project" value="UniProtKB-KW"/>
</dbReference>
<dbReference type="AlphaFoldDB" id="A0A9N9IMJ8"/>
<keyword evidence="4" id="KW-1185">Reference proteome</keyword>
<keyword evidence="1" id="KW-0012">Acyltransferase</keyword>
<evidence type="ECO:0000313" key="4">
    <source>
        <dbReference type="Proteomes" id="UP000789342"/>
    </source>
</evidence>
<proteinExistence type="predicted"/>
<sequence>MVEVEAPNNRHHHKKTYQYQDNLPKLPIPPLEETVERYLAAVKPLQ</sequence>
<dbReference type="SUPFAM" id="SSF52777">
    <property type="entry name" value="CoA-dependent acyltransferases"/>
    <property type="match status" value="1"/>
</dbReference>
<dbReference type="InterPro" id="IPR042572">
    <property type="entry name" value="Carn_acyl_trans_N"/>
</dbReference>
<dbReference type="OrthoDB" id="240216at2759"/>
<feature type="non-terminal residue" evidence="3">
    <location>
        <position position="46"/>
    </location>
</feature>
<dbReference type="Proteomes" id="UP000789342">
    <property type="component" value="Unassembled WGS sequence"/>
</dbReference>
<organism evidence="3 4">
    <name type="scientific">Acaulospora morrowiae</name>
    <dbReference type="NCBI Taxonomy" id="94023"/>
    <lineage>
        <taxon>Eukaryota</taxon>
        <taxon>Fungi</taxon>
        <taxon>Fungi incertae sedis</taxon>
        <taxon>Mucoromycota</taxon>
        <taxon>Glomeromycotina</taxon>
        <taxon>Glomeromycetes</taxon>
        <taxon>Diversisporales</taxon>
        <taxon>Acaulosporaceae</taxon>
        <taxon>Acaulospora</taxon>
    </lineage>
</organism>
<dbReference type="PROSITE" id="PS00439">
    <property type="entry name" value="ACYLTRANSF_C_1"/>
    <property type="match status" value="1"/>
</dbReference>
<accession>A0A9N9IMJ8</accession>
<comment type="caution">
    <text evidence="3">The sequence shown here is derived from an EMBL/GenBank/DDBJ whole genome shotgun (WGS) entry which is preliminary data.</text>
</comment>
<name>A0A9N9IMJ8_9GLOM</name>
<evidence type="ECO:0000256" key="2">
    <source>
        <dbReference type="SAM" id="MobiDB-lite"/>
    </source>
</evidence>
<dbReference type="Gene3D" id="1.10.275.20">
    <property type="entry name" value="Choline/Carnitine o-acyltransferase"/>
    <property type="match status" value="1"/>
</dbReference>
<keyword evidence="1" id="KW-0808">Transferase</keyword>
<feature type="region of interest" description="Disordered" evidence="2">
    <location>
        <begin position="1"/>
        <end position="25"/>
    </location>
</feature>
<dbReference type="EMBL" id="CAJVPV010029831">
    <property type="protein sequence ID" value="CAG8739471.1"/>
    <property type="molecule type" value="Genomic_DNA"/>
</dbReference>
<reference evidence="3" key="1">
    <citation type="submission" date="2021-06" db="EMBL/GenBank/DDBJ databases">
        <authorList>
            <person name="Kallberg Y."/>
            <person name="Tangrot J."/>
            <person name="Rosling A."/>
        </authorList>
    </citation>
    <scope>NUCLEOTIDE SEQUENCE</scope>
    <source>
        <strain evidence="3">CL551</strain>
    </source>
</reference>
<protein>
    <submittedName>
        <fullName evidence="3">9382_t:CDS:1</fullName>
    </submittedName>
</protein>
<evidence type="ECO:0000256" key="1">
    <source>
        <dbReference type="ARBA" id="ARBA00023315"/>
    </source>
</evidence>
<dbReference type="InterPro" id="IPR000542">
    <property type="entry name" value="Carn_acyl_trans"/>
</dbReference>
<gene>
    <name evidence="3" type="ORF">AMORRO_LOCUS14611</name>
</gene>
<evidence type="ECO:0000313" key="3">
    <source>
        <dbReference type="EMBL" id="CAG8739471.1"/>
    </source>
</evidence>